<evidence type="ECO:0000313" key="1">
    <source>
        <dbReference type="EMBL" id="GIY27103.1"/>
    </source>
</evidence>
<evidence type="ECO:0000313" key="2">
    <source>
        <dbReference type="Proteomes" id="UP001054837"/>
    </source>
</evidence>
<dbReference type="EMBL" id="BPLQ01007019">
    <property type="protein sequence ID" value="GIY27103.1"/>
    <property type="molecule type" value="Genomic_DNA"/>
</dbReference>
<protein>
    <submittedName>
        <fullName evidence="1">Uncharacterized protein</fullName>
    </submittedName>
</protein>
<name>A0AAV4RYX4_9ARAC</name>
<reference evidence="1 2" key="1">
    <citation type="submission" date="2021-06" db="EMBL/GenBank/DDBJ databases">
        <title>Caerostris darwini draft genome.</title>
        <authorList>
            <person name="Kono N."/>
            <person name="Arakawa K."/>
        </authorList>
    </citation>
    <scope>NUCLEOTIDE SEQUENCE [LARGE SCALE GENOMIC DNA]</scope>
</reference>
<keyword evidence="2" id="KW-1185">Reference proteome</keyword>
<dbReference type="Proteomes" id="UP001054837">
    <property type="component" value="Unassembled WGS sequence"/>
</dbReference>
<proteinExistence type="predicted"/>
<dbReference type="AlphaFoldDB" id="A0AAV4RYX4"/>
<sequence length="103" mass="11280">MAQAIIKTIHPNKVHLRPPKSTTIPLSHIQQPPIRSERGLPISIECSPASACLINNRNPWSAFYKSGFKGGNYCQRAANGGPSWGAWMGRGEENLSILEDPSK</sequence>
<organism evidence="1 2">
    <name type="scientific">Caerostris darwini</name>
    <dbReference type="NCBI Taxonomy" id="1538125"/>
    <lineage>
        <taxon>Eukaryota</taxon>
        <taxon>Metazoa</taxon>
        <taxon>Ecdysozoa</taxon>
        <taxon>Arthropoda</taxon>
        <taxon>Chelicerata</taxon>
        <taxon>Arachnida</taxon>
        <taxon>Araneae</taxon>
        <taxon>Araneomorphae</taxon>
        <taxon>Entelegynae</taxon>
        <taxon>Araneoidea</taxon>
        <taxon>Araneidae</taxon>
        <taxon>Caerostris</taxon>
    </lineage>
</organism>
<accession>A0AAV4RYX4</accession>
<comment type="caution">
    <text evidence="1">The sequence shown here is derived from an EMBL/GenBank/DDBJ whole genome shotgun (WGS) entry which is preliminary data.</text>
</comment>
<gene>
    <name evidence="1" type="ORF">CDAR_308501</name>
</gene>